<evidence type="ECO:0000313" key="4">
    <source>
        <dbReference type="Proteomes" id="UP000554144"/>
    </source>
</evidence>
<dbReference type="Pfam" id="PF00756">
    <property type="entry name" value="Esterase"/>
    <property type="match status" value="1"/>
</dbReference>
<accession>A0A853H2V7</accession>
<dbReference type="PANTHER" id="PTHR40841">
    <property type="entry name" value="SIDEROPHORE TRIACETYLFUSARININE C ESTERASE"/>
    <property type="match status" value="1"/>
</dbReference>
<dbReference type="RefSeq" id="WP_130039688.1">
    <property type="nucleotide sequence ID" value="NZ_JACCEV010000002.1"/>
</dbReference>
<dbReference type="InterPro" id="IPR000801">
    <property type="entry name" value="Esterase-like"/>
</dbReference>
<dbReference type="Proteomes" id="UP000554144">
    <property type="component" value="Unassembled WGS sequence"/>
</dbReference>
<keyword evidence="4" id="KW-1185">Reference proteome</keyword>
<dbReference type="InterPro" id="IPR029058">
    <property type="entry name" value="AB_hydrolase_fold"/>
</dbReference>
<name>A0A853H2V7_9BURK</name>
<keyword evidence="2 3" id="KW-0378">Hydrolase</keyword>
<protein>
    <submittedName>
        <fullName evidence="3">Alpha/beta hydrolase</fullName>
    </submittedName>
</protein>
<comment type="caution">
    <text evidence="3">The sequence shown here is derived from an EMBL/GenBank/DDBJ whole genome shotgun (WGS) entry which is preliminary data.</text>
</comment>
<dbReference type="OrthoDB" id="9784036at2"/>
<sequence>MPAFSTTEHLLTNNAGREYCLRVWRPAGIRPNARLGTLLFLDGHWLNDTLDEALSSVALDTVQIASLGYRVAERSILAPWRAYDYTPAGPRGLDSDPRKAEWPCGGANHLLDFLRQQVLPRLNTPDGADDPVTLFGHSYAGLFSLYGWLVAPALFKRIYAASPSLWWYWPHMLALLQARHPGSLLDIGNSTPVHLYIGSDERWRPLPAIPGAAREPGVSTIPFAQRFHSALLASGHPDNSLQILAGLAHGPMLHSAAQNALKHFISVQK</sequence>
<dbReference type="EMBL" id="JACCEV010000002">
    <property type="protein sequence ID" value="NYT86159.1"/>
    <property type="molecule type" value="Genomic_DNA"/>
</dbReference>
<proteinExistence type="inferred from homology"/>
<evidence type="ECO:0000256" key="1">
    <source>
        <dbReference type="ARBA" id="ARBA00005622"/>
    </source>
</evidence>
<evidence type="ECO:0000313" key="3">
    <source>
        <dbReference type="EMBL" id="NYT86159.1"/>
    </source>
</evidence>
<organism evidence="3 4">
    <name type="scientific">Pollutimonas harenae</name>
    <dbReference type="NCBI Taxonomy" id="657015"/>
    <lineage>
        <taxon>Bacteria</taxon>
        <taxon>Pseudomonadati</taxon>
        <taxon>Pseudomonadota</taxon>
        <taxon>Betaproteobacteria</taxon>
        <taxon>Burkholderiales</taxon>
        <taxon>Alcaligenaceae</taxon>
        <taxon>Pollutimonas</taxon>
    </lineage>
</organism>
<dbReference type="AlphaFoldDB" id="A0A853H2V7"/>
<gene>
    <name evidence="3" type="ORF">H0A62_11130</name>
</gene>
<reference evidence="3 4" key="1">
    <citation type="submission" date="2020-07" db="EMBL/GenBank/DDBJ databases">
        <title>Taxonomic revisions and descriptions of new bacterial species based on genomic comparisons in the high-G+C-content subgroup of the family Alcaligenaceae.</title>
        <authorList>
            <person name="Szabo A."/>
            <person name="Felfoldi T."/>
        </authorList>
    </citation>
    <scope>NUCLEOTIDE SEQUENCE [LARGE SCALE GENOMIC DNA]</scope>
    <source>
        <strain evidence="3 4">DSM 25667</strain>
    </source>
</reference>
<dbReference type="InterPro" id="IPR052558">
    <property type="entry name" value="Siderophore_Hydrolase_D"/>
</dbReference>
<dbReference type="SUPFAM" id="SSF53474">
    <property type="entry name" value="alpha/beta-Hydrolases"/>
    <property type="match status" value="1"/>
</dbReference>
<dbReference type="Gene3D" id="3.40.50.1820">
    <property type="entry name" value="alpha/beta hydrolase"/>
    <property type="match status" value="1"/>
</dbReference>
<comment type="similarity">
    <text evidence="1">Belongs to the esterase D family.</text>
</comment>
<dbReference type="GO" id="GO:0016788">
    <property type="term" value="F:hydrolase activity, acting on ester bonds"/>
    <property type="evidence" value="ECO:0007669"/>
    <property type="project" value="TreeGrafter"/>
</dbReference>
<dbReference type="PANTHER" id="PTHR40841:SF2">
    <property type="entry name" value="SIDEROPHORE-DEGRADING ESTERASE (EUROFUNG)"/>
    <property type="match status" value="1"/>
</dbReference>
<evidence type="ECO:0000256" key="2">
    <source>
        <dbReference type="ARBA" id="ARBA00022801"/>
    </source>
</evidence>